<dbReference type="AlphaFoldDB" id="A0A9W9ZAZ1"/>
<evidence type="ECO:0000313" key="1">
    <source>
        <dbReference type="EMBL" id="KAJ7376734.1"/>
    </source>
</evidence>
<gene>
    <name evidence="1" type="ORF">OS493_033092</name>
</gene>
<comment type="caution">
    <text evidence="1">The sequence shown here is derived from an EMBL/GenBank/DDBJ whole genome shotgun (WGS) entry which is preliminary data.</text>
</comment>
<protein>
    <submittedName>
        <fullName evidence="1">Uncharacterized protein</fullName>
    </submittedName>
</protein>
<name>A0A9W9ZAZ1_9CNID</name>
<evidence type="ECO:0000313" key="2">
    <source>
        <dbReference type="Proteomes" id="UP001163046"/>
    </source>
</evidence>
<dbReference type="EMBL" id="MU826392">
    <property type="protein sequence ID" value="KAJ7376734.1"/>
    <property type="molecule type" value="Genomic_DNA"/>
</dbReference>
<proteinExistence type="predicted"/>
<dbReference type="Proteomes" id="UP001163046">
    <property type="component" value="Unassembled WGS sequence"/>
</dbReference>
<accession>A0A9W9ZAZ1</accession>
<reference evidence="1" key="1">
    <citation type="submission" date="2023-01" db="EMBL/GenBank/DDBJ databases">
        <title>Genome assembly of the deep-sea coral Lophelia pertusa.</title>
        <authorList>
            <person name="Herrera S."/>
            <person name="Cordes E."/>
        </authorList>
    </citation>
    <scope>NUCLEOTIDE SEQUENCE</scope>
    <source>
        <strain evidence="1">USNM1676648</strain>
        <tissue evidence="1">Polyp</tissue>
    </source>
</reference>
<dbReference type="OrthoDB" id="5950252at2759"/>
<keyword evidence="2" id="KW-1185">Reference proteome</keyword>
<sequence>MIDPASVIYLKENLQKINPRIPFAAMLPENNNIPTVNTLIGPVARGSVLHKQLQGFQMAETNCFTPSQLSSHHLSQSPLVCQPTQLSRSVCGNQPIQQSENISGGQLFQQCGNSTDSQPTHINTNTSVECPNNDPPTKCSLSFHHYQ</sequence>
<organism evidence="1 2">
    <name type="scientific">Desmophyllum pertusum</name>
    <dbReference type="NCBI Taxonomy" id="174260"/>
    <lineage>
        <taxon>Eukaryota</taxon>
        <taxon>Metazoa</taxon>
        <taxon>Cnidaria</taxon>
        <taxon>Anthozoa</taxon>
        <taxon>Hexacorallia</taxon>
        <taxon>Scleractinia</taxon>
        <taxon>Caryophylliina</taxon>
        <taxon>Caryophylliidae</taxon>
        <taxon>Desmophyllum</taxon>
    </lineage>
</organism>